<feature type="chain" id="PRO_5001630486" evidence="1">
    <location>
        <begin position="23"/>
        <end position="139"/>
    </location>
</feature>
<sequence>MVKKIILSFAFSASILLPFAHADEYTEGVIRYVSGTLYTKDIKVKAEYLIHSISRIFIENWINDKEAFQSISDDINISLSCYIYETQKAGVDRELNLVDEIQTLMTDSHRTKSLYHQFMKLDMQSNHIMKEKTICSALI</sequence>
<evidence type="ECO:0000313" key="2">
    <source>
        <dbReference type="EMBL" id="KDM91010.1"/>
    </source>
</evidence>
<keyword evidence="1" id="KW-0732">Signal</keyword>
<feature type="signal peptide" evidence="1">
    <location>
        <begin position="1"/>
        <end position="22"/>
    </location>
</feature>
<dbReference type="EMBL" id="JMIB01000027">
    <property type="protein sequence ID" value="KDM91010.1"/>
    <property type="molecule type" value="Genomic_DNA"/>
</dbReference>
<keyword evidence="3" id="KW-1185">Reference proteome</keyword>
<organism evidence="2 3">
    <name type="scientific">Photobacterium galatheae</name>
    <dbReference type="NCBI Taxonomy" id="1654360"/>
    <lineage>
        <taxon>Bacteria</taxon>
        <taxon>Pseudomonadati</taxon>
        <taxon>Pseudomonadota</taxon>
        <taxon>Gammaproteobacteria</taxon>
        <taxon>Vibrionales</taxon>
        <taxon>Vibrionaceae</taxon>
        <taxon>Photobacterium</taxon>
    </lineage>
</organism>
<gene>
    <name evidence="2" type="ORF">EA58_14765</name>
</gene>
<evidence type="ECO:0000313" key="3">
    <source>
        <dbReference type="Proteomes" id="UP000027192"/>
    </source>
</evidence>
<reference evidence="2 3" key="1">
    <citation type="submission" date="2014-04" db="EMBL/GenBank/DDBJ databases">
        <title>Draft genome sequence of Photobacterium halotolerans S2753: a solonamide, ngercheumicin and holomycin producer.</title>
        <authorList>
            <person name="Machado H.R."/>
            <person name="Gram L."/>
        </authorList>
    </citation>
    <scope>NUCLEOTIDE SEQUENCE [LARGE SCALE GENOMIC DNA]</scope>
    <source>
        <strain evidence="2 3">S2753</strain>
    </source>
</reference>
<dbReference type="RefSeq" id="WP_036754026.1">
    <property type="nucleotide sequence ID" value="NZ_JAGSGC010000004.1"/>
</dbReference>
<proteinExistence type="predicted"/>
<dbReference type="Proteomes" id="UP000027192">
    <property type="component" value="Unassembled WGS sequence"/>
</dbReference>
<dbReference type="AlphaFoldDB" id="A0A066RKN3"/>
<name>A0A066RKN3_9GAMM</name>
<comment type="caution">
    <text evidence="2">The sequence shown here is derived from an EMBL/GenBank/DDBJ whole genome shotgun (WGS) entry which is preliminary data.</text>
</comment>
<evidence type="ECO:0000256" key="1">
    <source>
        <dbReference type="SAM" id="SignalP"/>
    </source>
</evidence>
<accession>A0A066RKN3</accession>
<protein>
    <submittedName>
        <fullName evidence="2">Uncharacterized protein</fullName>
    </submittedName>
</protein>